<dbReference type="OrthoDB" id="10566999at2759"/>
<reference evidence="2 3" key="1">
    <citation type="submission" date="2014-06" db="EMBL/GenBank/DDBJ databases">
        <title>Evolutionary Origins and Diversification of the Mycorrhizal Mutualists.</title>
        <authorList>
            <consortium name="DOE Joint Genome Institute"/>
            <consortium name="Mycorrhizal Genomics Consortium"/>
            <person name="Kohler A."/>
            <person name="Kuo A."/>
            <person name="Nagy L.G."/>
            <person name="Floudas D."/>
            <person name="Copeland A."/>
            <person name="Barry K.W."/>
            <person name="Cichocki N."/>
            <person name="Veneault-Fourrey C."/>
            <person name="LaButti K."/>
            <person name="Lindquist E.A."/>
            <person name="Lipzen A."/>
            <person name="Lundell T."/>
            <person name="Morin E."/>
            <person name="Murat C."/>
            <person name="Riley R."/>
            <person name="Ohm R."/>
            <person name="Sun H."/>
            <person name="Tunlid A."/>
            <person name="Henrissat B."/>
            <person name="Grigoriev I.V."/>
            <person name="Hibbett D.S."/>
            <person name="Martin F."/>
        </authorList>
    </citation>
    <scope>NUCLEOTIDE SEQUENCE [LARGE SCALE GENOMIC DNA]</scope>
    <source>
        <strain evidence="2 3">SS14</strain>
    </source>
</reference>
<dbReference type="Proteomes" id="UP000054279">
    <property type="component" value="Unassembled WGS sequence"/>
</dbReference>
<dbReference type="EMBL" id="KN837311">
    <property type="protein sequence ID" value="KIJ28253.1"/>
    <property type="molecule type" value="Genomic_DNA"/>
</dbReference>
<sequence length="227" mass="25571">MQDEEPGSWQNEGENEERSNVHIWDYIPREGENKSMRDGPGTPDGPIDLERTHPGPWSFKDDFESVSKAPKGGMKGKGTKKASSANSIENDLLKDLKQVICFEVPSKDGSGVIMTSKAWIPIFKTFLEVHTLIHCEIRCDGVKEKHFPSILLHLSKDLKKILHPFKTEGYWEDVKMEWELEVKSKKQAAHIEVHIPEKWLKELAVVNKLHAAHLKAATSKNAASGKG</sequence>
<name>A0A0C9TFT5_SPHS4</name>
<organism evidence="2 3">
    <name type="scientific">Sphaerobolus stellatus (strain SS14)</name>
    <dbReference type="NCBI Taxonomy" id="990650"/>
    <lineage>
        <taxon>Eukaryota</taxon>
        <taxon>Fungi</taxon>
        <taxon>Dikarya</taxon>
        <taxon>Basidiomycota</taxon>
        <taxon>Agaricomycotina</taxon>
        <taxon>Agaricomycetes</taxon>
        <taxon>Phallomycetidae</taxon>
        <taxon>Geastrales</taxon>
        <taxon>Sphaerobolaceae</taxon>
        <taxon>Sphaerobolus</taxon>
    </lineage>
</organism>
<accession>A0A0C9TFT5</accession>
<feature type="region of interest" description="Disordered" evidence="1">
    <location>
        <begin position="1"/>
        <end position="84"/>
    </location>
</feature>
<proteinExistence type="predicted"/>
<protein>
    <submittedName>
        <fullName evidence="2">Uncharacterized protein</fullName>
    </submittedName>
</protein>
<evidence type="ECO:0000256" key="1">
    <source>
        <dbReference type="SAM" id="MobiDB-lite"/>
    </source>
</evidence>
<gene>
    <name evidence="2" type="ORF">M422DRAFT_54691</name>
</gene>
<evidence type="ECO:0000313" key="3">
    <source>
        <dbReference type="Proteomes" id="UP000054279"/>
    </source>
</evidence>
<keyword evidence="3" id="KW-1185">Reference proteome</keyword>
<dbReference type="AlphaFoldDB" id="A0A0C9TFT5"/>
<feature type="compositionally biased region" description="Basic and acidic residues" evidence="1">
    <location>
        <begin position="48"/>
        <end position="65"/>
    </location>
</feature>
<feature type="compositionally biased region" description="Basic and acidic residues" evidence="1">
    <location>
        <begin position="27"/>
        <end position="37"/>
    </location>
</feature>
<evidence type="ECO:0000313" key="2">
    <source>
        <dbReference type="EMBL" id="KIJ28253.1"/>
    </source>
</evidence>
<dbReference type="HOGENOM" id="CLU_1220369_0_0_1"/>